<dbReference type="SUPFAM" id="SSF82199">
    <property type="entry name" value="SET domain"/>
    <property type="match status" value="1"/>
</dbReference>
<feature type="domain" description="SET" evidence="9">
    <location>
        <begin position="583"/>
        <end position="708"/>
    </location>
</feature>
<dbReference type="PANTHER" id="PTHR46223">
    <property type="entry name" value="HISTONE-LYSINE N-METHYLTRANSFERASE SUV39H"/>
    <property type="match status" value="1"/>
</dbReference>
<sequence length="744" mass="83248">MSRSSTFDETVDISGLLMSRSKRGRPKKSKEAGAEDYWVKSPPPEDDWGVEDINKEWVFKIVDEVVGHDNEILYQLQWEDWEREDGTNTTWHTNGSVNIPLPTKEWEAERKANLPRNGQVKVWSPADVVNMATWNRKQIGEPVSQRNAVQLMEDRNRLMEWINGGSIGPHPLKPRTSSTRSQRSPPKTPSRQNGSADNLWMRQSNSKPGPSRISQAQAGPSTIEIPDSPQAPTRTRAISISSSSSSSDIQYLGSGTPEATEFSRSPSKGKGKAQLKMAPPTPNKSRLPSEASTSSSTVPSVTRTPVTRSSSNISNNTGDGSLRKRRGSPLLERMCANGCGSELPPPDVSRGDLCDTCVKYPKPWKRIKVAIDDSPSKKNSETPGIKRDKSKSTKPENNSSTSWKVKTHIDEDRPKAQLPRRKGKERARVFQLRLDLAEKWTLIAKNAERAEAIMFANDLDDEELPSSISPTFQYLEDEYTCDDALSEVPQLSQFYNSTTKQLEIPGACFVNCGCRTSDLPNGVDCINAAHCACQSEKNGRGFAYTNERFNFNYAPNEVIVECNSYCSCSTRCGNRIAQRPRQVPIEIFKTPECGWGVRSTADVNKGQVLGLYTGKLIRRWDAEQLTGAQKDFCFDLDYQDDEQDPECLLSIDSWQHGNWTRFINHSCDPNLLVQPVVYETILEQNAGYLAFIARGFIPAGTEFNFDYNPRAAPGSPKSRKKARDKNHMKQMCHCGSVNCRGFLW</sequence>
<keyword evidence="2" id="KW-0158">Chromosome</keyword>
<keyword evidence="13" id="KW-1185">Reference proteome</keyword>
<dbReference type="PANTHER" id="PTHR46223:SF3">
    <property type="entry name" value="HISTONE-LYSINE N-METHYLTRANSFERASE SET-23"/>
    <property type="match status" value="1"/>
</dbReference>
<dbReference type="GO" id="GO:0005694">
    <property type="term" value="C:chromosome"/>
    <property type="evidence" value="ECO:0007669"/>
    <property type="project" value="UniProtKB-SubCell"/>
</dbReference>
<accession>A0A8H6T5H8</accession>
<evidence type="ECO:0000256" key="7">
    <source>
        <dbReference type="ARBA" id="ARBA00022833"/>
    </source>
</evidence>
<keyword evidence="4" id="KW-0808">Transferase</keyword>
<dbReference type="InterPro" id="IPR050973">
    <property type="entry name" value="H3K9_Histone-Lys_N-MTase"/>
</dbReference>
<evidence type="ECO:0000256" key="5">
    <source>
        <dbReference type="ARBA" id="ARBA00022691"/>
    </source>
</evidence>
<dbReference type="OrthoDB" id="308383at2759"/>
<dbReference type="Proteomes" id="UP000636479">
    <property type="component" value="Unassembled WGS sequence"/>
</dbReference>
<feature type="compositionally biased region" description="Low complexity" evidence="8">
    <location>
        <begin position="174"/>
        <end position="192"/>
    </location>
</feature>
<dbReference type="Gene3D" id="2.170.270.10">
    <property type="entry name" value="SET domain"/>
    <property type="match status" value="1"/>
</dbReference>
<feature type="compositionally biased region" description="Basic and acidic residues" evidence="8">
    <location>
        <begin position="371"/>
        <end position="394"/>
    </location>
</feature>
<feature type="compositionally biased region" description="Low complexity" evidence="8">
    <location>
        <begin position="238"/>
        <end position="247"/>
    </location>
</feature>
<feature type="domain" description="Pre-SET" evidence="10">
    <location>
        <begin position="510"/>
        <end position="580"/>
    </location>
</feature>
<reference evidence="12" key="1">
    <citation type="submission" date="2020-05" db="EMBL/GenBank/DDBJ databases">
        <title>Mycena genomes resolve the evolution of fungal bioluminescence.</title>
        <authorList>
            <person name="Tsai I.J."/>
        </authorList>
    </citation>
    <scope>NUCLEOTIDE SEQUENCE</scope>
    <source>
        <strain evidence="12">171206Taipei</strain>
    </source>
</reference>
<name>A0A8H6T5H8_9AGAR</name>
<dbReference type="InterPro" id="IPR007728">
    <property type="entry name" value="Pre-SET_dom"/>
</dbReference>
<dbReference type="InterPro" id="IPR001214">
    <property type="entry name" value="SET_dom"/>
</dbReference>
<feature type="region of interest" description="Disordered" evidence="8">
    <location>
        <begin position="371"/>
        <end position="424"/>
    </location>
</feature>
<evidence type="ECO:0000256" key="1">
    <source>
        <dbReference type="ARBA" id="ARBA00004286"/>
    </source>
</evidence>
<evidence type="ECO:0000259" key="9">
    <source>
        <dbReference type="PROSITE" id="PS50280"/>
    </source>
</evidence>
<evidence type="ECO:0000256" key="3">
    <source>
        <dbReference type="ARBA" id="ARBA00022603"/>
    </source>
</evidence>
<evidence type="ECO:0000256" key="6">
    <source>
        <dbReference type="ARBA" id="ARBA00022723"/>
    </source>
</evidence>
<feature type="region of interest" description="Disordered" evidence="8">
    <location>
        <begin position="162"/>
        <end position="326"/>
    </location>
</feature>
<feature type="compositionally biased region" description="Polar residues" evidence="8">
    <location>
        <begin position="193"/>
        <end position="220"/>
    </location>
</feature>
<evidence type="ECO:0000313" key="13">
    <source>
        <dbReference type="Proteomes" id="UP000636479"/>
    </source>
</evidence>
<organism evidence="12 13">
    <name type="scientific">Mycena indigotica</name>
    <dbReference type="NCBI Taxonomy" id="2126181"/>
    <lineage>
        <taxon>Eukaryota</taxon>
        <taxon>Fungi</taxon>
        <taxon>Dikarya</taxon>
        <taxon>Basidiomycota</taxon>
        <taxon>Agaricomycotina</taxon>
        <taxon>Agaricomycetes</taxon>
        <taxon>Agaricomycetidae</taxon>
        <taxon>Agaricales</taxon>
        <taxon>Marasmiineae</taxon>
        <taxon>Mycenaceae</taxon>
        <taxon>Mycena</taxon>
    </lineage>
</organism>
<feature type="compositionally biased region" description="Polar residues" evidence="8">
    <location>
        <begin position="395"/>
        <end position="404"/>
    </location>
</feature>
<feature type="domain" description="Post-SET" evidence="11">
    <location>
        <begin position="728"/>
        <end position="744"/>
    </location>
</feature>
<dbReference type="GO" id="GO:0032259">
    <property type="term" value="P:methylation"/>
    <property type="evidence" value="ECO:0007669"/>
    <property type="project" value="UniProtKB-KW"/>
</dbReference>
<dbReference type="PROSITE" id="PS50868">
    <property type="entry name" value="POST_SET"/>
    <property type="match status" value="1"/>
</dbReference>
<evidence type="ECO:0000259" key="11">
    <source>
        <dbReference type="PROSITE" id="PS50868"/>
    </source>
</evidence>
<comment type="caution">
    <text evidence="12">The sequence shown here is derived from an EMBL/GenBank/DDBJ whole genome shotgun (WGS) entry which is preliminary data.</text>
</comment>
<dbReference type="Pfam" id="PF05033">
    <property type="entry name" value="Pre-SET"/>
    <property type="match status" value="1"/>
</dbReference>
<dbReference type="EMBL" id="JACAZF010000002">
    <property type="protein sequence ID" value="KAF7312455.1"/>
    <property type="molecule type" value="Genomic_DNA"/>
</dbReference>
<evidence type="ECO:0000256" key="8">
    <source>
        <dbReference type="SAM" id="MobiDB-lite"/>
    </source>
</evidence>
<keyword evidence="5" id="KW-0949">S-adenosyl-L-methionine</keyword>
<evidence type="ECO:0000313" key="12">
    <source>
        <dbReference type="EMBL" id="KAF7312455.1"/>
    </source>
</evidence>
<dbReference type="SMART" id="SM00508">
    <property type="entry name" value="PostSET"/>
    <property type="match status" value="1"/>
</dbReference>
<dbReference type="GO" id="GO:0008270">
    <property type="term" value="F:zinc ion binding"/>
    <property type="evidence" value="ECO:0007669"/>
    <property type="project" value="InterPro"/>
</dbReference>
<dbReference type="InterPro" id="IPR046341">
    <property type="entry name" value="SET_dom_sf"/>
</dbReference>
<protein>
    <submittedName>
        <fullName evidence="12">Lanosterol 14-alpha-demethylase</fullName>
    </submittedName>
</protein>
<proteinExistence type="predicted"/>
<keyword evidence="3 12" id="KW-0489">Methyltransferase</keyword>
<dbReference type="Pfam" id="PF00856">
    <property type="entry name" value="SET"/>
    <property type="match status" value="1"/>
</dbReference>
<feature type="region of interest" description="Disordered" evidence="8">
    <location>
        <begin position="18"/>
        <end position="45"/>
    </location>
</feature>
<dbReference type="PROSITE" id="PS50867">
    <property type="entry name" value="PRE_SET"/>
    <property type="match status" value="1"/>
</dbReference>
<dbReference type="GeneID" id="59341984"/>
<dbReference type="SMART" id="SM00317">
    <property type="entry name" value="SET"/>
    <property type="match status" value="1"/>
</dbReference>
<dbReference type="PROSITE" id="PS50280">
    <property type="entry name" value="SET"/>
    <property type="match status" value="1"/>
</dbReference>
<comment type="subcellular location">
    <subcellularLocation>
        <location evidence="1">Chromosome</location>
    </subcellularLocation>
</comment>
<dbReference type="GO" id="GO:0005634">
    <property type="term" value="C:nucleus"/>
    <property type="evidence" value="ECO:0007669"/>
    <property type="project" value="InterPro"/>
</dbReference>
<evidence type="ECO:0000256" key="4">
    <source>
        <dbReference type="ARBA" id="ARBA00022679"/>
    </source>
</evidence>
<evidence type="ECO:0000259" key="10">
    <source>
        <dbReference type="PROSITE" id="PS50867"/>
    </source>
</evidence>
<keyword evidence="7" id="KW-0862">Zinc</keyword>
<feature type="compositionally biased region" description="Low complexity" evidence="8">
    <location>
        <begin position="285"/>
        <end position="311"/>
    </location>
</feature>
<dbReference type="RefSeq" id="XP_037224563.1">
    <property type="nucleotide sequence ID" value="XM_037359468.1"/>
</dbReference>
<evidence type="ECO:0000256" key="2">
    <source>
        <dbReference type="ARBA" id="ARBA00022454"/>
    </source>
</evidence>
<dbReference type="InterPro" id="IPR003616">
    <property type="entry name" value="Post-SET_dom"/>
</dbReference>
<dbReference type="AlphaFoldDB" id="A0A8H6T5H8"/>
<gene>
    <name evidence="12" type="ORF">MIND_00259100</name>
</gene>
<dbReference type="GO" id="GO:0042054">
    <property type="term" value="F:histone methyltransferase activity"/>
    <property type="evidence" value="ECO:0007669"/>
    <property type="project" value="InterPro"/>
</dbReference>
<keyword evidence="6" id="KW-0479">Metal-binding</keyword>